<organism evidence="3 4">
    <name type="scientific">Symbiodinium microadriaticum</name>
    <name type="common">Dinoflagellate</name>
    <name type="synonym">Zooxanthella microadriatica</name>
    <dbReference type="NCBI Taxonomy" id="2951"/>
    <lineage>
        <taxon>Eukaryota</taxon>
        <taxon>Sar</taxon>
        <taxon>Alveolata</taxon>
        <taxon>Dinophyceae</taxon>
        <taxon>Suessiales</taxon>
        <taxon>Symbiodiniaceae</taxon>
        <taxon>Symbiodinium</taxon>
    </lineage>
</organism>
<evidence type="ECO:0000313" key="3">
    <source>
        <dbReference type="EMBL" id="OLP77237.1"/>
    </source>
</evidence>
<evidence type="ECO:0000259" key="2">
    <source>
        <dbReference type="PROSITE" id="PS50053"/>
    </source>
</evidence>
<feature type="compositionally biased region" description="Basic and acidic residues" evidence="1">
    <location>
        <begin position="626"/>
        <end position="645"/>
    </location>
</feature>
<dbReference type="CDD" id="cd17039">
    <property type="entry name" value="Ubl_ubiquitin_like"/>
    <property type="match status" value="1"/>
</dbReference>
<feature type="compositionally biased region" description="Acidic residues" evidence="1">
    <location>
        <begin position="657"/>
        <end position="669"/>
    </location>
</feature>
<name>A0A1Q9C2V2_SYMMI</name>
<feature type="compositionally biased region" description="Acidic residues" evidence="1">
    <location>
        <begin position="676"/>
        <end position="689"/>
    </location>
</feature>
<dbReference type="SUPFAM" id="SSF54236">
    <property type="entry name" value="Ubiquitin-like"/>
    <property type="match status" value="1"/>
</dbReference>
<feature type="compositionally biased region" description="Polar residues" evidence="1">
    <location>
        <begin position="607"/>
        <end position="618"/>
    </location>
</feature>
<dbReference type="Proteomes" id="UP000186817">
    <property type="component" value="Unassembled WGS sequence"/>
</dbReference>
<gene>
    <name evidence="3" type="ORF">AK812_SmicGene42720</name>
</gene>
<accession>A0A1Q9C2V2</accession>
<protein>
    <recommendedName>
        <fullName evidence="2">Ubiquitin-like domain-containing protein</fullName>
    </recommendedName>
</protein>
<reference evidence="3 4" key="1">
    <citation type="submission" date="2016-02" db="EMBL/GenBank/DDBJ databases">
        <title>Genome analysis of coral dinoflagellate symbionts highlights evolutionary adaptations to a symbiotic lifestyle.</title>
        <authorList>
            <person name="Aranda M."/>
            <person name="Li Y."/>
            <person name="Liew Y.J."/>
            <person name="Baumgarten S."/>
            <person name="Simakov O."/>
            <person name="Wilson M."/>
            <person name="Piel J."/>
            <person name="Ashoor H."/>
            <person name="Bougouffa S."/>
            <person name="Bajic V.B."/>
            <person name="Ryu T."/>
            <person name="Ravasi T."/>
            <person name="Bayer T."/>
            <person name="Micklem G."/>
            <person name="Kim H."/>
            <person name="Bhak J."/>
            <person name="Lajeunesse T.C."/>
            <person name="Voolstra C.R."/>
        </authorList>
    </citation>
    <scope>NUCLEOTIDE SEQUENCE [LARGE SCALE GENOMIC DNA]</scope>
    <source>
        <strain evidence="3 4">CCMP2467</strain>
    </source>
</reference>
<dbReference type="InterPro" id="IPR000626">
    <property type="entry name" value="Ubiquitin-like_dom"/>
</dbReference>
<evidence type="ECO:0000313" key="4">
    <source>
        <dbReference type="Proteomes" id="UP000186817"/>
    </source>
</evidence>
<evidence type="ECO:0000256" key="1">
    <source>
        <dbReference type="SAM" id="MobiDB-lite"/>
    </source>
</evidence>
<dbReference type="OrthoDB" id="409630at2759"/>
<feature type="domain" description="Ubiquitin-like" evidence="2">
    <location>
        <begin position="775"/>
        <end position="831"/>
    </location>
</feature>
<dbReference type="InterPro" id="IPR029071">
    <property type="entry name" value="Ubiquitin-like_domsf"/>
</dbReference>
<proteinExistence type="predicted"/>
<dbReference type="EMBL" id="LSRX01001810">
    <property type="protein sequence ID" value="OLP77237.1"/>
    <property type="molecule type" value="Genomic_DNA"/>
</dbReference>
<sequence length="1355" mass="149345">MLRFLQSLLRKDGVMHLWANLFWRAQMGAWRAPARQHDAAEFLQHMLGKFTYTVDKLAVVWEARQPGDQDWLRTDGGQSAPWLLQPPLLAGGTQPLIKVTVQDMIDNWHHQGSVHAVMFGPEALIVQVPVFVRGTVTRSITYQLTSLILHQGDENNLVLNIAPNFSLPNCSLQCLDPPVNLTEVSSCYADSSCTGILLLSGCLPIVPCLTPDPRAFDQCQFNFTGLLPRVGRETSTRSVIGCDQLTPGTTCNVSCRDPYVGYTGIASASCYMDRFFSGGEAICITRTELTGCVQLQPCWFPPSDVCDYDTSDCSMVFCRVPMGGGPAVGYCPSTNTDANTLVDVQMPNCFLDCPIPEELPEEYNVSFTAVREDGLAVSTFSTDPLSGRRARIEREGYFICAELHAGNLTVTCSLDLNCQWRIEFAGCKPTVACQPLDLATRPVLHPARASLRHSAARLVGNTDSEQKLVGRMPQCATECDFVIVATEEAGMAGNPSLQGPGRVCDTEIRLDGCDEMLPCGAGVYDACKYDLSDCMNVPRCGMGRPLSVELALWANLPGAVPPSARRRTAALRPCSMAVCPPSHAQHPMQMLGDKDMHPSERNWQVATRPNARSITPSCDDTDVGADGDHNAHEKFLVGDDEKSDREDEDQQQSQDRDGEDDDDDDDGDEDDHKDGDEDAAAGNDDDDDDDSWRWWWWLTKCEANNTELDFPVPVDVHDDGCELTCDDPVIAPPDDGMEGYSLFEPDVSPYPCQPSVADGTSREGAIGLVNTSQDMNVSIHSVSGRKLQILVRPGTAVLGLKAEIARFWQIPEVCQNLLLGARTLHNKDLLSADLSPGVTFLELTLLISAPPCCASRSLPPSRVVYLHEPYKQGHRSDGPLPNLSVLEADVTSYGPLEELGSRHRSRKGRCACQLPSTCPHCKRLLLCVGNEVAAVVKLHLHRMAKSFAGALNFLLDEHGLCLHEVDGCSTSCLSLEAESLQSFDGITAVFPKVTEFSYRGEWSGRGRQGVLRSLRAWRPTLRSLRIEILPGESSSGALNLGSIELRHFRVLEDVRLHLPAASRRHLAALSNLTGLRQLIFWGTDEVTSDRDLKNKAYGTLDFSGCQLLKLLAFRSMAFCLPDEQDHHGCMALALPSSLEELVIVNDMDALSGLTPRLRRDILGQPFRLAEYAPEKNLSYEDRQAFKLICTATQTPRRVLWEVDASFTLQSAEEMEAARECRLQMLADQATEHHRKQIELLAMLGLKPSRDAPFHEGEMVWYISILGHPLLRRCCVRRVAPTPRDGNDEFAYDNIYLTYLLVSPDGEEAAPTEIEADPMFIFRSQPTPSTFPGLQAIMSTCLVQAGGNDRRDAESS</sequence>
<dbReference type="PROSITE" id="PS50053">
    <property type="entry name" value="UBIQUITIN_2"/>
    <property type="match status" value="1"/>
</dbReference>
<comment type="caution">
    <text evidence="3">The sequence shown here is derived from an EMBL/GenBank/DDBJ whole genome shotgun (WGS) entry which is preliminary data.</text>
</comment>
<keyword evidence="4" id="KW-1185">Reference proteome</keyword>
<feature type="region of interest" description="Disordered" evidence="1">
    <location>
        <begin position="607"/>
        <end position="689"/>
    </location>
</feature>